<dbReference type="AlphaFoldDB" id="A0A6G1EGS9"/>
<reference evidence="2 3" key="1">
    <citation type="submission" date="2019-11" db="EMBL/GenBank/DDBJ databases">
        <title>Whole genome sequence of Oryza granulata.</title>
        <authorList>
            <person name="Li W."/>
        </authorList>
    </citation>
    <scope>NUCLEOTIDE SEQUENCE [LARGE SCALE GENOMIC DNA]</scope>
    <source>
        <strain evidence="3">cv. Menghai</strain>
        <tissue evidence="2">Leaf</tissue>
    </source>
</reference>
<dbReference type="GO" id="GO:0036297">
    <property type="term" value="P:interstrand cross-link repair"/>
    <property type="evidence" value="ECO:0007669"/>
    <property type="project" value="TreeGrafter"/>
</dbReference>
<dbReference type="InterPro" id="IPR019190">
    <property type="entry name" value="EXOV"/>
</dbReference>
<gene>
    <name evidence="2" type="ORF">E2562_008348</name>
</gene>
<evidence type="ECO:0008006" key="4">
    <source>
        <dbReference type="Google" id="ProtNLM"/>
    </source>
</evidence>
<dbReference type="Proteomes" id="UP000479710">
    <property type="component" value="Unassembled WGS sequence"/>
</dbReference>
<dbReference type="PANTHER" id="PTHR14464:SF4">
    <property type="entry name" value="EXONUCLEASE V"/>
    <property type="match status" value="1"/>
</dbReference>
<dbReference type="EMBL" id="SPHZ02000003">
    <property type="protein sequence ID" value="KAF0923998.1"/>
    <property type="molecule type" value="Genomic_DNA"/>
</dbReference>
<dbReference type="GO" id="GO:0045145">
    <property type="term" value="F:single-stranded DNA 5'-3' DNA exonuclease activity"/>
    <property type="evidence" value="ECO:0007669"/>
    <property type="project" value="InterPro"/>
</dbReference>
<sequence length="321" mass="35833">MALIEAALSAAAAARAVLSATASRSVPLSCAAYSAAASSGGDIEDSPLLPKPRGSRLARFRERRALAVTDITATEWCEKQMEFVLEHGKPESTQAMKAGSERHAQLEQGVIERVDATFILEQVIERVDVTFRSPEEYWAVKFMKFIVGANQLMLEGITRELPMIGVIEGSWMTGSIDELQMPLDGISLHPILVDTKTRSKSETPSEAQKRNGSFAPLIFAFLTTKCRDHKLCCIIGRLQVMCYKYIWDNLIGDKFPAENFVSYFDVNPGYLLSDDVQEFIRLLGLNAKTLEDVLNYFKVTCHTLSRSQEQLLLRGTFIIER</sequence>
<keyword evidence="3" id="KW-1185">Reference proteome</keyword>
<dbReference type="OrthoDB" id="354769at2759"/>
<accession>A0A6G1EGS9</accession>
<proteinExistence type="inferred from homology"/>
<dbReference type="PANTHER" id="PTHR14464">
    <property type="entry name" value="EXONUCLEASE V"/>
    <property type="match status" value="1"/>
</dbReference>
<comment type="similarity">
    <text evidence="1">Belongs to the EXO5 family.</text>
</comment>
<protein>
    <recommendedName>
        <fullName evidence="4">Exonuclease V, chloroplastic</fullName>
    </recommendedName>
</protein>
<dbReference type="GO" id="GO:0005634">
    <property type="term" value="C:nucleus"/>
    <property type="evidence" value="ECO:0007669"/>
    <property type="project" value="TreeGrafter"/>
</dbReference>
<evidence type="ECO:0000313" key="3">
    <source>
        <dbReference type="Proteomes" id="UP000479710"/>
    </source>
</evidence>
<organism evidence="2 3">
    <name type="scientific">Oryza meyeriana var. granulata</name>
    <dbReference type="NCBI Taxonomy" id="110450"/>
    <lineage>
        <taxon>Eukaryota</taxon>
        <taxon>Viridiplantae</taxon>
        <taxon>Streptophyta</taxon>
        <taxon>Embryophyta</taxon>
        <taxon>Tracheophyta</taxon>
        <taxon>Spermatophyta</taxon>
        <taxon>Magnoliopsida</taxon>
        <taxon>Liliopsida</taxon>
        <taxon>Poales</taxon>
        <taxon>Poaceae</taxon>
        <taxon>BOP clade</taxon>
        <taxon>Oryzoideae</taxon>
        <taxon>Oryzeae</taxon>
        <taxon>Oryzinae</taxon>
        <taxon>Oryza</taxon>
        <taxon>Oryza meyeriana</taxon>
    </lineage>
</organism>
<dbReference type="Pfam" id="PF09810">
    <property type="entry name" value="Exo5"/>
    <property type="match status" value="1"/>
</dbReference>
<evidence type="ECO:0000313" key="2">
    <source>
        <dbReference type="EMBL" id="KAF0923998.1"/>
    </source>
</evidence>
<evidence type="ECO:0000256" key="1">
    <source>
        <dbReference type="ARBA" id="ARBA00009797"/>
    </source>
</evidence>
<name>A0A6G1EGS9_9ORYZ</name>
<comment type="caution">
    <text evidence="2">The sequence shown here is derived from an EMBL/GenBank/DDBJ whole genome shotgun (WGS) entry which is preliminary data.</text>
</comment>